<dbReference type="SUPFAM" id="SSF50475">
    <property type="entry name" value="FMN-binding split barrel"/>
    <property type="match status" value="1"/>
</dbReference>
<protein>
    <submittedName>
        <fullName evidence="6">Flavin reductase family protein</fullName>
    </submittedName>
</protein>
<dbReference type="InterPro" id="IPR002563">
    <property type="entry name" value="Flavin_Rdtase-like_dom"/>
</dbReference>
<evidence type="ECO:0000313" key="6">
    <source>
        <dbReference type="EMBL" id="KAA9394941.1"/>
    </source>
</evidence>
<dbReference type="GO" id="GO:0010181">
    <property type="term" value="F:FMN binding"/>
    <property type="evidence" value="ECO:0007669"/>
    <property type="project" value="InterPro"/>
</dbReference>
<evidence type="ECO:0000256" key="4">
    <source>
        <dbReference type="ARBA" id="ARBA00038054"/>
    </source>
</evidence>
<dbReference type="AlphaFoldDB" id="A0A5J5L1U6"/>
<gene>
    <name evidence="6" type="ORF">FCK90_04585</name>
</gene>
<evidence type="ECO:0000256" key="1">
    <source>
        <dbReference type="ARBA" id="ARBA00001917"/>
    </source>
</evidence>
<dbReference type="PANTHER" id="PTHR33798">
    <property type="entry name" value="FLAVOPROTEIN OXYGENASE"/>
    <property type="match status" value="1"/>
</dbReference>
<comment type="caution">
    <text evidence="6">The sequence shown here is derived from an EMBL/GenBank/DDBJ whole genome shotgun (WGS) entry which is preliminary data.</text>
</comment>
<dbReference type="PANTHER" id="PTHR33798:SF5">
    <property type="entry name" value="FLAVIN REDUCTASE LIKE DOMAIN-CONTAINING PROTEIN"/>
    <property type="match status" value="1"/>
</dbReference>
<dbReference type="EMBL" id="SZWF01000004">
    <property type="protein sequence ID" value="KAA9394941.1"/>
    <property type="molecule type" value="Genomic_DNA"/>
</dbReference>
<comment type="similarity">
    <text evidence="4">Belongs to the flavoredoxin family.</text>
</comment>
<keyword evidence="3" id="KW-0288">FMN</keyword>
<reference evidence="6 7" key="1">
    <citation type="submission" date="2019-05" db="EMBL/GenBank/DDBJ databases">
        <title>Kocuria coralli sp. nov., a novel actinobacterium isolated from coral reef seawater.</title>
        <authorList>
            <person name="Li J."/>
        </authorList>
    </citation>
    <scope>NUCLEOTIDE SEQUENCE [LARGE SCALE GENOMIC DNA]</scope>
    <source>
        <strain evidence="6 7">SCSIO 13007</strain>
    </source>
</reference>
<evidence type="ECO:0000259" key="5">
    <source>
        <dbReference type="SMART" id="SM00903"/>
    </source>
</evidence>
<evidence type="ECO:0000256" key="2">
    <source>
        <dbReference type="ARBA" id="ARBA00022630"/>
    </source>
</evidence>
<feature type="domain" description="Flavin reductase like" evidence="5">
    <location>
        <begin position="15"/>
        <end position="162"/>
    </location>
</feature>
<dbReference type="Gene3D" id="2.30.110.10">
    <property type="entry name" value="Electron Transport, Fmn-binding Protein, Chain A"/>
    <property type="match status" value="1"/>
</dbReference>
<dbReference type="GO" id="GO:0016646">
    <property type="term" value="F:oxidoreductase activity, acting on the CH-NH group of donors, NAD or NADP as acceptor"/>
    <property type="evidence" value="ECO:0007669"/>
    <property type="project" value="UniProtKB-ARBA"/>
</dbReference>
<keyword evidence="7" id="KW-1185">Reference proteome</keyword>
<proteinExistence type="inferred from homology"/>
<accession>A0A5J5L1U6</accession>
<name>A0A5J5L1U6_9MICC</name>
<evidence type="ECO:0000313" key="7">
    <source>
        <dbReference type="Proteomes" id="UP000325957"/>
    </source>
</evidence>
<organism evidence="6 7">
    <name type="scientific">Kocuria coralli</name>
    <dbReference type="NCBI Taxonomy" id="1461025"/>
    <lineage>
        <taxon>Bacteria</taxon>
        <taxon>Bacillati</taxon>
        <taxon>Actinomycetota</taxon>
        <taxon>Actinomycetes</taxon>
        <taxon>Micrococcales</taxon>
        <taxon>Micrococcaceae</taxon>
        <taxon>Kocuria</taxon>
    </lineage>
</organism>
<dbReference type="SMART" id="SM00903">
    <property type="entry name" value="Flavin_Reduct"/>
    <property type="match status" value="1"/>
</dbReference>
<sequence length="194" mass="20580">MTELEGRAPYRLLTGLVIPRPIAWVSTVDEQGRANLAPHSFFTVASGDPPIVQFTSVGRKDTLRNVEATGEFVVNLVPHALLEPMNATAARVGPEVDEFGLAGLTPAPSQQVRPPRVAETPAALECTVHEVIPVGDSVLVLGRVVAAVVDEAMLDGDRPAEERLDPVGRLSGSRYVTYGRTVNLGRPGVPGTTS</sequence>
<comment type="cofactor">
    <cofactor evidence="1">
        <name>FMN</name>
        <dbReference type="ChEBI" id="CHEBI:58210"/>
    </cofactor>
</comment>
<dbReference type="Pfam" id="PF01613">
    <property type="entry name" value="Flavin_Reduct"/>
    <property type="match status" value="1"/>
</dbReference>
<dbReference type="InterPro" id="IPR012349">
    <property type="entry name" value="Split_barrel_FMN-bd"/>
</dbReference>
<evidence type="ECO:0000256" key="3">
    <source>
        <dbReference type="ARBA" id="ARBA00022643"/>
    </source>
</evidence>
<dbReference type="OrthoDB" id="9794638at2"/>
<keyword evidence="2" id="KW-0285">Flavoprotein</keyword>
<dbReference type="Proteomes" id="UP000325957">
    <property type="component" value="Unassembled WGS sequence"/>
</dbReference>